<evidence type="ECO:0000259" key="1">
    <source>
        <dbReference type="Pfam" id="PF13456"/>
    </source>
</evidence>
<dbReference type="GO" id="GO:0004523">
    <property type="term" value="F:RNA-DNA hybrid ribonuclease activity"/>
    <property type="evidence" value="ECO:0007669"/>
    <property type="project" value="InterPro"/>
</dbReference>
<reference evidence="2 3" key="1">
    <citation type="journal article" date="2019" name="G3 (Bethesda)">
        <title>Sequencing of a Wild Apple (Malus baccata) Genome Unravels the Differences Between Cultivated and Wild Apple Species Regarding Disease Resistance and Cold Tolerance.</title>
        <authorList>
            <person name="Chen X."/>
        </authorList>
    </citation>
    <scope>NUCLEOTIDE SEQUENCE [LARGE SCALE GENOMIC DNA]</scope>
    <source>
        <strain evidence="3">cv. Shandingzi</strain>
        <tissue evidence="2">Leaves</tissue>
    </source>
</reference>
<dbReference type="InterPro" id="IPR002156">
    <property type="entry name" value="RNaseH_domain"/>
</dbReference>
<dbReference type="Proteomes" id="UP000315295">
    <property type="component" value="Unassembled WGS sequence"/>
</dbReference>
<feature type="non-terminal residue" evidence="2">
    <location>
        <position position="1"/>
    </location>
</feature>
<dbReference type="EMBL" id="VIEB01000013">
    <property type="protein sequence ID" value="TQE13161.1"/>
    <property type="molecule type" value="Genomic_DNA"/>
</dbReference>
<gene>
    <name evidence="2" type="ORF">C1H46_001245</name>
</gene>
<keyword evidence="3" id="KW-1185">Reference proteome</keyword>
<evidence type="ECO:0000313" key="3">
    <source>
        <dbReference type="Proteomes" id="UP000315295"/>
    </source>
</evidence>
<sequence length="122" mass="13505">GFYKVNIDEAWNKELFLGGIVVVRDSNGIFVNGVARRDDFMHSPIHAEALAFRDGLVLKSTRGSYKVIFKNDSLQIISALRDPVIDISYIGHVIEDSKIVLRSITEASSPTFVVKPTVLTIA</sequence>
<comment type="caution">
    <text evidence="2">The sequence shown here is derived from an EMBL/GenBank/DDBJ whole genome shotgun (WGS) entry which is preliminary data.</text>
</comment>
<dbReference type="PANTHER" id="PTHR47723:SF19">
    <property type="entry name" value="POLYNUCLEOTIDYL TRANSFERASE, RIBONUCLEASE H-LIKE SUPERFAMILY PROTEIN"/>
    <property type="match status" value="1"/>
</dbReference>
<dbReference type="AlphaFoldDB" id="A0A540NQ56"/>
<organism evidence="2 3">
    <name type="scientific">Malus baccata</name>
    <name type="common">Siberian crab apple</name>
    <name type="synonym">Pyrus baccata</name>
    <dbReference type="NCBI Taxonomy" id="106549"/>
    <lineage>
        <taxon>Eukaryota</taxon>
        <taxon>Viridiplantae</taxon>
        <taxon>Streptophyta</taxon>
        <taxon>Embryophyta</taxon>
        <taxon>Tracheophyta</taxon>
        <taxon>Spermatophyta</taxon>
        <taxon>Magnoliopsida</taxon>
        <taxon>eudicotyledons</taxon>
        <taxon>Gunneridae</taxon>
        <taxon>Pentapetalae</taxon>
        <taxon>rosids</taxon>
        <taxon>fabids</taxon>
        <taxon>Rosales</taxon>
        <taxon>Rosaceae</taxon>
        <taxon>Amygdaloideae</taxon>
        <taxon>Maleae</taxon>
        <taxon>Malus</taxon>
    </lineage>
</organism>
<name>A0A540NQ56_MALBA</name>
<feature type="domain" description="RNase H type-1" evidence="1">
    <location>
        <begin position="17"/>
        <end position="107"/>
    </location>
</feature>
<proteinExistence type="predicted"/>
<dbReference type="InterPro" id="IPR053151">
    <property type="entry name" value="RNase_H-like"/>
</dbReference>
<evidence type="ECO:0000313" key="2">
    <source>
        <dbReference type="EMBL" id="TQE13161.1"/>
    </source>
</evidence>
<protein>
    <recommendedName>
        <fullName evidence="1">RNase H type-1 domain-containing protein</fullName>
    </recommendedName>
</protein>
<dbReference type="GO" id="GO:0003676">
    <property type="term" value="F:nucleic acid binding"/>
    <property type="evidence" value="ECO:0007669"/>
    <property type="project" value="InterPro"/>
</dbReference>
<dbReference type="Pfam" id="PF13456">
    <property type="entry name" value="RVT_3"/>
    <property type="match status" value="1"/>
</dbReference>
<dbReference type="PANTHER" id="PTHR47723">
    <property type="entry name" value="OS05G0353850 PROTEIN"/>
    <property type="match status" value="1"/>
</dbReference>
<accession>A0A540NQ56</accession>
<dbReference type="STRING" id="106549.A0A540NQ56"/>